<proteinExistence type="predicted"/>
<evidence type="ECO:0000313" key="2">
    <source>
        <dbReference type="EMBL" id="SVE59351.1"/>
    </source>
</evidence>
<organism evidence="2">
    <name type="scientific">marine metagenome</name>
    <dbReference type="NCBI Taxonomy" id="408172"/>
    <lineage>
        <taxon>unclassified sequences</taxon>
        <taxon>metagenomes</taxon>
        <taxon>ecological metagenomes</taxon>
    </lineage>
</organism>
<feature type="non-terminal residue" evidence="2">
    <location>
        <position position="230"/>
    </location>
</feature>
<feature type="non-terminal residue" evidence="2">
    <location>
        <position position="1"/>
    </location>
</feature>
<dbReference type="InterPro" id="IPR028994">
    <property type="entry name" value="Integrin_alpha_N"/>
</dbReference>
<dbReference type="InterPro" id="IPR026444">
    <property type="entry name" value="Secre_tail"/>
</dbReference>
<gene>
    <name evidence="2" type="ORF">METZ01_LOCUS512205</name>
</gene>
<accession>A0A383ERH1</accession>
<dbReference type="NCBIfam" id="TIGR04183">
    <property type="entry name" value="Por_Secre_tail"/>
    <property type="match status" value="1"/>
</dbReference>
<dbReference type="SUPFAM" id="SSF69318">
    <property type="entry name" value="Integrin alpha N-terminal domain"/>
    <property type="match status" value="1"/>
</dbReference>
<reference evidence="2" key="1">
    <citation type="submission" date="2018-05" db="EMBL/GenBank/DDBJ databases">
        <authorList>
            <person name="Lanie J.A."/>
            <person name="Ng W.-L."/>
            <person name="Kazmierczak K.M."/>
            <person name="Andrzejewski T.M."/>
            <person name="Davidsen T.M."/>
            <person name="Wayne K.J."/>
            <person name="Tettelin H."/>
            <person name="Glass J.I."/>
            <person name="Rusch D."/>
            <person name="Podicherti R."/>
            <person name="Tsui H.-C.T."/>
            <person name="Winkler M.E."/>
        </authorList>
    </citation>
    <scope>NUCLEOTIDE SEQUENCE</scope>
</reference>
<evidence type="ECO:0000259" key="1">
    <source>
        <dbReference type="Pfam" id="PF18962"/>
    </source>
</evidence>
<name>A0A383ERH1_9ZZZZ</name>
<dbReference type="AlphaFoldDB" id="A0A383ERH1"/>
<dbReference type="EMBL" id="UINC01228154">
    <property type="protein sequence ID" value="SVE59351.1"/>
    <property type="molecule type" value="Genomic_DNA"/>
</dbReference>
<protein>
    <recommendedName>
        <fullName evidence="1">Secretion system C-terminal sorting domain-containing protein</fullName>
    </recommendedName>
</protein>
<feature type="domain" description="Secretion system C-terminal sorting" evidence="1">
    <location>
        <begin position="162"/>
        <end position="227"/>
    </location>
</feature>
<dbReference type="Pfam" id="PF18962">
    <property type="entry name" value="Por_Secre_tail"/>
    <property type="match status" value="1"/>
</dbReference>
<sequence>GLPEVIVSGENMIAAWHGNGTRVVNFPVQIDPVNPLGLINSAPAIGDLNGDLVPEIIVGLPNGTIAAYQKDGRPATGFPLGTSGAVDSSPALGDLTGEGDIAVVAGSDDGFVHLWTFRGNPGVLPWPMLAHDARRSGASDAISQAPSGSSGDLLVYPSVFCYPNPVNSGSTGIRYQLRRDAQVRIQIYTLVGDLVASFTGTGFQNQNEVRWNIGNIASGVYLGRVEARDL</sequence>